<protein>
    <recommendedName>
        <fullName evidence="7">Zn(2)-C6 fungal-type domain-containing protein</fullName>
    </recommendedName>
</protein>
<evidence type="ECO:0000256" key="6">
    <source>
        <dbReference type="ARBA" id="ARBA00023242"/>
    </source>
</evidence>
<dbReference type="STRING" id="348802.A0A0D2E6M1"/>
<evidence type="ECO:0000256" key="3">
    <source>
        <dbReference type="ARBA" id="ARBA00023015"/>
    </source>
</evidence>
<evidence type="ECO:0000256" key="5">
    <source>
        <dbReference type="ARBA" id="ARBA00023163"/>
    </source>
</evidence>
<dbReference type="AlphaFoldDB" id="A0A0D2E6M1"/>
<evidence type="ECO:0000256" key="1">
    <source>
        <dbReference type="ARBA" id="ARBA00022723"/>
    </source>
</evidence>
<dbReference type="PANTHER" id="PTHR36206:SF13">
    <property type="entry name" value="TRANSCRIPTIONAL REGULATORY PROTEIN MOC3"/>
    <property type="match status" value="1"/>
</dbReference>
<dbReference type="PROSITE" id="PS00463">
    <property type="entry name" value="ZN2_CY6_FUNGAL_1"/>
    <property type="match status" value="1"/>
</dbReference>
<dbReference type="InterPro" id="IPR036864">
    <property type="entry name" value="Zn2-C6_fun-type_DNA-bd_sf"/>
</dbReference>
<accession>A0A0D2E6M1</accession>
<organism evidence="8 9">
    <name type="scientific">Exophiala xenobiotica</name>
    <dbReference type="NCBI Taxonomy" id="348802"/>
    <lineage>
        <taxon>Eukaryota</taxon>
        <taxon>Fungi</taxon>
        <taxon>Dikarya</taxon>
        <taxon>Ascomycota</taxon>
        <taxon>Pezizomycotina</taxon>
        <taxon>Eurotiomycetes</taxon>
        <taxon>Chaetothyriomycetidae</taxon>
        <taxon>Chaetothyriales</taxon>
        <taxon>Herpotrichiellaceae</taxon>
        <taxon>Exophiala</taxon>
    </lineage>
</organism>
<sequence length="557" mass="62073">MDPQAVSVVVGSRTRTNVQQSKYGCYTCKIRRVKCDETKPSCLKCSKSKSPRQCGGYPVGAPPGPVASIQDLDRRWGGLMDPGKGINLYAAGERDHEKDRLQALACTVLANGFVGTKTAPEAAFWRCLLPQLTWSIASVREAASAFGASYEHQVLRRQCRVSKLTVLKQISRTVRKLQEEIVRLPYGPLPVLVACILLASAETIQHRNTDALLHLRGAYAAMSAMQDLRSGCDVEPGFQDDNTSYILRKLDLQVTTYAQGMAPELPLSNVNNPMCAANDAFTMNAADRLLFRTLHLCYSFTPQASLYKYKQHDPRRESLIAEQGGHIANLTTWMSWYQEGYQSLGKPVSDSDRLRGLVLQAHCLSALIYVSTKLDPYEMAYDKYAHRFQQIVQLVEETLGANKHDTYLPMFSPEMGVIQPLFFTAMKYREPRWRSKAISLLRTCGREGPWCSYVEAAVAEAVVRAEEGVHSTSLRTSTDIAGLSHDIAVQAIPEKDRIAGCSLLDIIEGANGSKKAVIQLARCKDMEYLLERSSDPSPPDDSAHWLMWHEEVDLVFN</sequence>
<keyword evidence="6" id="KW-0539">Nucleus</keyword>
<dbReference type="CDD" id="cd00067">
    <property type="entry name" value="GAL4"/>
    <property type="match status" value="1"/>
</dbReference>
<keyword evidence="4" id="KW-0238">DNA-binding</keyword>
<dbReference type="EMBL" id="KN847322">
    <property type="protein sequence ID" value="KIW51083.1"/>
    <property type="molecule type" value="Genomic_DNA"/>
</dbReference>
<keyword evidence="1" id="KW-0479">Metal-binding</keyword>
<dbReference type="PROSITE" id="PS50048">
    <property type="entry name" value="ZN2_CY6_FUNGAL_2"/>
    <property type="match status" value="1"/>
</dbReference>
<dbReference type="PANTHER" id="PTHR36206">
    <property type="entry name" value="ASPERCRYPTIN BIOSYNTHESIS CLUSTER-SPECIFIC TRANSCRIPTION REGULATOR ATNN-RELATED"/>
    <property type="match status" value="1"/>
</dbReference>
<evidence type="ECO:0000259" key="7">
    <source>
        <dbReference type="PROSITE" id="PS50048"/>
    </source>
</evidence>
<keyword evidence="3" id="KW-0805">Transcription regulation</keyword>
<dbReference type="GeneID" id="25331743"/>
<keyword evidence="5" id="KW-0804">Transcription</keyword>
<name>A0A0D2E6M1_9EURO</name>
<evidence type="ECO:0000256" key="4">
    <source>
        <dbReference type="ARBA" id="ARBA00023125"/>
    </source>
</evidence>
<dbReference type="GO" id="GO:0008270">
    <property type="term" value="F:zinc ion binding"/>
    <property type="evidence" value="ECO:0007669"/>
    <property type="project" value="InterPro"/>
</dbReference>
<dbReference type="SMART" id="SM00066">
    <property type="entry name" value="GAL4"/>
    <property type="match status" value="1"/>
</dbReference>
<gene>
    <name evidence="8" type="ORF">PV05_09835</name>
</gene>
<dbReference type="GO" id="GO:0003677">
    <property type="term" value="F:DNA binding"/>
    <property type="evidence" value="ECO:0007669"/>
    <property type="project" value="UniProtKB-KW"/>
</dbReference>
<dbReference type="InterPro" id="IPR052360">
    <property type="entry name" value="Transcr_Regulatory_Proteins"/>
</dbReference>
<dbReference type="HOGENOM" id="CLU_011409_10_0_1"/>
<keyword evidence="9" id="KW-1185">Reference proteome</keyword>
<keyword evidence="2" id="KW-0862">Zinc</keyword>
<dbReference type="RefSeq" id="XP_013311667.1">
    <property type="nucleotide sequence ID" value="XM_013456213.1"/>
</dbReference>
<dbReference type="Proteomes" id="UP000054342">
    <property type="component" value="Unassembled WGS sequence"/>
</dbReference>
<dbReference type="GO" id="GO:0000981">
    <property type="term" value="F:DNA-binding transcription factor activity, RNA polymerase II-specific"/>
    <property type="evidence" value="ECO:0007669"/>
    <property type="project" value="InterPro"/>
</dbReference>
<reference evidence="8 9" key="1">
    <citation type="submission" date="2015-01" db="EMBL/GenBank/DDBJ databases">
        <title>The Genome Sequence of Exophiala xenobiotica CBS118157.</title>
        <authorList>
            <consortium name="The Broad Institute Genomics Platform"/>
            <person name="Cuomo C."/>
            <person name="de Hoog S."/>
            <person name="Gorbushina A."/>
            <person name="Stielow B."/>
            <person name="Teixiera M."/>
            <person name="Abouelleil A."/>
            <person name="Chapman S.B."/>
            <person name="Priest M."/>
            <person name="Young S.K."/>
            <person name="Wortman J."/>
            <person name="Nusbaum C."/>
            <person name="Birren B."/>
        </authorList>
    </citation>
    <scope>NUCLEOTIDE SEQUENCE [LARGE SCALE GENOMIC DNA]</scope>
    <source>
        <strain evidence="8 9">CBS 118157</strain>
    </source>
</reference>
<proteinExistence type="predicted"/>
<dbReference type="OrthoDB" id="3145928at2759"/>
<dbReference type="Pfam" id="PF00172">
    <property type="entry name" value="Zn_clus"/>
    <property type="match status" value="1"/>
</dbReference>
<feature type="domain" description="Zn(2)-C6 fungal-type" evidence="7">
    <location>
        <begin position="24"/>
        <end position="54"/>
    </location>
</feature>
<evidence type="ECO:0000313" key="9">
    <source>
        <dbReference type="Proteomes" id="UP000054342"/>
    </source>
</evidence>
<evidence type="ECO:0000313" key="8">
    <source>
        <dbReference type="EMBL" id="KIW51083.1"/>
    </source>
</evidence>
<dbReference type="Gene3D" id="4.10.240.10">
    <property type="entry name" value="Zn(2)-C6 fungal-type DNA-binding domain"/>
    <property type="match status" value="1"/>
</dbReference>
<dbReference type="InterPro" id="IPR001138">
    <property type="entry name" value="Zn2Cys6_DnaBD"/>
</dbReference>
<evidence type="ECO:0000256" key="2">
    <source>
        <dbReference type="ARBA" id="ARBA00022833"/>
    </source>
</evidence>
<dbReference type="SUPFAM" id="SSF57701">
    <property type="entry name" value="Zn2/Cys6 DNA-binding domain"/>
    <property type="match status" value="1"/>
</dbReference>